<evidence type="ECO:0000256" key="4">
    <source>
        <dbReference type="ARBA" id="ARBA00022989"/>
    </source>
</evidence>
<dbReference type="PANTHER" id="PTHR21716">
    <property type="entry name" value="TRANSMEMBRANE PROTEIN"/>
    <property type="match status" value="1"/>
</dbReference>
<dbReference type="RefSeq" id="WP_268924004.1">
    <property type="nucleotide sequence ID" value="NZ_JAPTGB010000002.1"/>
</dbReference>
<name>A0ABT4IEU5_9EURY</name>
<evidence type="ECO:0000313" key="8">
    <source>
        <dbReference type="Proteomes" id="UP001141422"/>
    </source>
</evidence>
<accession>A0ABT4IEU5</accession>
<protein>
    <submittedName>
        <fullName evidence="7">AI-2E family transporter</fullName>
    </submittedName>
</protein>
<sequence>MNFSAFARDNLSLIIIAAVALLTLFLARDYLFIAVFALSIAVVCMPLHRRLIQKMPAWISAGTITTIITGAVVGIGIAVVVVLLSDIEYLLSILRVMADTGFRILGSSGGDAAAGDLVSSLGSMITAAFPKLVITLAELVPALIIDIILFYALLYSFIVLGDRIWGDIWSVLPESSRENVALMASKTKDILYSLYIVHVFISILTFFLAYGFFLMLGYGHEMFYAMLCAVFALIPFLGPILILIFVGLYALCIGDWRGVVLICTVGYFLICVVTDIILRPKLTGKRVQIRPMLMFVGFFGGAMTMGLLGFVLGPVLLVLGITGYEIFFKEMRRMKTSKPADAS</sequence>
<organism evidence="7 8">
    <name type="scientific">Methanocorpusculum petauri</name>
    <dbReference type="NCBI Taxonomy" id="3002863"/>
    <lineage>
        <taxon>Archaea</taxon>
        <taxon>Methanobacteriati</taxon>
        <taxon>Methanobacteriota</taxon>
        <taxon>Stenosarchaea group</taxon>
        <taxon>Methanomicrobia</taxon>
        <taxon>Methanomicrobiales</taxon>
        <taxon>Methanocorpusculaceae</taxon>
        <taxon>Methanocorpusculum</taxon>
    </lineage>
</organism>
<feature type="transmembrane region" description="Helical" evidence="6">
    <location>
        <begin position="192"/>
        <end position="216"/>
    </location>
</feature>
<dbReference type="Proteomes" id="UP001141422">
    <property type="component" value="Unassembled WGS sequence"/>
</dbReference>
<evidence type="ECO:0000256" key="2">
    <source>
        <dbReference type="ARBA" id="ARBA00009773"/>
    </source>
</evidence>
<feature type="transmembrane region" description="Helical" evidence="6">
    <location>
        <begin position="12"/>
        <end position="45"/>
    </location>
</feature>
<comment type="similarity">
    <text evidence="2">Belongs to the autoinducer-2 exporter (AI-2E) (TC 2.A.86) family.</text>
</comment>
<dbReference type="EMBL" id="JAPTGB010000002">
    <property type="protein sequence ID" value="MCZ0859782.1"/>
    <property type="molecule type" value="Genomic_DNA"/>
</dbReference>
<feature type="transmembrane region" description="Helical" evidence="6">
    <location>
        <begin position="57"/>
        <end position="84"/>
    </location>
</feature>
<keyword evidence="5 6" id="KW-0472">Membrane</keyword>
<gene>
    <name evidence="7" type="ORF">O0S10_00905</name>
</gene>
<feature type="transmembrane region" description="Helical" evidence="6">
    <location>
        <begin position="298"/>
        <end position="328"/>
    </location>
</feature>
<dbReference type="PANTHER" id="PTHR21716:SF4">
    <property type="entry name" value="TRANSMEMBRANE PROTEIN 245"/>
    <property type="match status" value="1"/>
</dbReference>
<evidence type="ECO:0000256" key="6">
    <source>
        <dbReference type="SAM" id="Phobius"/>
    </source>
</evidence>
<proteinExistence type="inferred from homology"/>
<comment type="caution">
    <text evidence="7">The sequence shown here is derived from an EMBL/GenBank/DDBJ whole genome shotgun (WGS) entry which is preliminary data.</text>
</comment>
<evidence type="ECO:0000313" key="7">
    <source>
        <dbReference type="EMBL" id="MCZ0859782.1"/>
    </source>
</evidence>
<comment type="subcellular location">
    <subcellularLocation>
        <location evidence="1">Membrane</location>
        <topology evidence="1">Multi-pass membrane protein</topology>
    </subcellularLocation>
</comment>
<feature type="transmembrane region" description="Helical" evidence="6">
    <location>
        <begin position="258"/>
        <end position="278"/>
    </location>
</feature>
<feature type="transmembrane region" description="Helical" evidence="6">
    <location>
        <begin position="139"/>
        <end position="160"/>
    </location>
</feature>
<dbReference type="Pfam" id="PF01594">
    <property type="entry name" value="AI-2E_transport"/>
    <property type="match status" value="1"/>
</dbReference>
<keyword evidence="4 6" id="KW-1133">Transmembrane helix</keyword>
<keyword evidence="3 6" id="KW-0812">Transmembrane</keyword>
<evidence type="ECO:0000256" key="3">
    <source>
        <dbReference type="ARBA" id="ARBA00022692"/>
    </source>
</evidence>
<reference evidence="7" key="1">
    <citation type="submission" date="2022-12" db="EMBL/GenBank/DDBJ databases">
        <title>Isolation and characterisation of novel Methanocorpusculum spp. from native Australian herbivores indicates the genus is ancestrally host-associated.</title>
        <authorList>
            <person name="Volmer J.G."/>
            <person name="Soo R.M."/>
            <person name="Evans P.N."/>
            <person name="Hoedt E.C."/>
            <person name="Astorga Alsina A.L."/>
            <person name="Woodcroft B.J."/>
            <person name="Tyson G.W."/>
            <person name="Hugenholtz P."/>
            <person name="Morrison M."/>
        </authorList>
    </citation>
    <scope>NUCLEOTIDE SEQUENCE</scope>
    <source>
        <strain evidence="7">MG</strain>
    </source>
</reference>
<keyword evidence="8" id="KW-1185">Reference proteome</keyword>
<evidence type="ECO:0000256" key="5">
    <source>
        <dbReference type="ARBA" id="ARBA00023136"/>
    </source>
</evidence>
<evidence type="ECO:0000256" key="1">
    <source>
        <dbReference type="ARBA" id="ARBA00004141"/>
    </source>
</evidence>
<dbReference type="InterPro" id="IPR002549">
    <property type="entry name" value="AI-2E-like"/>
</dbReference>
<feature type="transmembrane region" description="Helical" evidence="6">
    <location>
        <begin position="222"/>
        <end position="251"/>
    </location>
</feature>